<reference evidence="6 7" key="1">
    <citation type="submission" date="2018-01" db="EMBL/GenBank/DDBJ databases">
        <title>Draft genome sequence of Paucibacter aquatile CR182 isolated from freshwater of the Nakdong River.</title>
        <authorList>
            <person name="Choi A."/>
            <person name="Chung E.J."/>
        </authorList>
    </citation>
    <scope>NUCLEOTIDE SEQUENCE [LARGE SCALE GENOMIC DNA]</scope>
    <source>
        <strain evidence="6 7">CR182</strain>
    </source>
</reference>
<dbReference type="InterPro" id="IPR005119">
    <property type="entry name" value="LysR_subst-bd"/>
</dbReference>
<comment type="caution">
    <text evidence="6">The sequence shown here is derived from an EMBL/GenBank/DDBJ whole genome shotgun (WGS) entry which is preliminary data.</text>
</comment>
<evidence type="ECO:0000256" key="1">
    <source>
        <dbReference type="ARBA" id="ARBA00009437"/>
    </source>
</evidence>
<dbReference type="SUPFAM" id="SSF46785">
    <property type="entry name" value="Winged helix' DNA-binding domain"/>
    <property type="match status" value="1"/>
</dbReference>
<gene>
    <name evidence="6" type="ORF">C1O66_18665</name>
</gene>
<sequence length="324" mass="35100">MVISSVPKALPSAPEAADSFVRKRLSLRHLRVLQALSEAGSLGAAADALHVTQPAVSKALSEIEQGLGQTLFVRRGRSLRATALGERLIQLAKKLDADLHRGGGDIASIVRGASGELLIGATNAALPQVLPDAMAAMKLEFPHITLSVRTHALTGLINELREGRLDLVVARIRPHEAPPDLEPLCLIAQPEVAAISTVHPLAKTSHKLGWDTLNQQAWIWPLPGTRSRSLQDRLWHDMGQTLPTNLVETGDVMLTLSLLKRMPILALLPQHVAKLAAQNGIAKILPLEADLGLADLTLWHLREPQSEVVERFKQLMLEASQKLG</sequence>
<keyword evidence="2" id="KW-0805">Transcription regulation</keyword>
<dbReference type="InterPro" id="IPR050950">
    <property type="entry name" value="HTH-type_LysR_regulators"/>
</dbReference>
<name>A0A2N8L0Z5_9BURK</name>
<dbReference type="OrthoDB" id="9133980at2"/>
<dbReference type="EMBL" id="POSP01000003">
    <property type="protein sequence ID" value="PND39352.1"/>
    <property type="molecule type" value="Genomic_DNA"/>
</dbReference>
<dbReference type="PANTHER" id="PTHR30419:SF8">
    <property type="entry name" value="NITROGEN ASSIMILATION TRANSCRIPTIONAL ACTIVATOR-RELATED"/>
    <property type="match status" value="1"/>
</dbReference>
<protein>
    <recommendedName>
        <fullName evidence="5">HTH lysR-type domain-containing protein</fullName>
    </recommendedName>
</protein>
<dbReference type="GO" id="GO:0005829">
    <property type="term" value="C:cytosol"/>
    <property type="evidence" value="ECO:0007669"/>
    <property type="project" value="TreeGrafter"/>
</dbReference>
<evidence type="ECO:0000256" key="4">
    <source>
        <dbReference type="ARBA" id="ARBA00023163"/>
    </source>
</evidence>
<evidence type="ECO:0000313" key="7">
    <source>
        <dbReference type="Proteomes" id="UP000235916"/>
    </source>
</evidence>
<dbReference type="AlphaFoldDB" id="A0A2N8L0Z5"/>
<dbReference type="PANTHER" id="PTHR30419">
    <property type="entry name" value="HTH-TYPE TRANSCRIPTIONAL REGULATOR YBHD"/>
    <property type="match status" value="1"/>
</dbReference>
<dbReference type="GO" id="GO:0003700">
    <property type="term" value="F:DNA-binding transcription factor activity"/>
    <property type="evidence" value="ECO:0007669"/>
    <property type="project" value="InterPro"/>
</dbReference>
<proteinExistence type="inferred from homology"/>
<comment type="similarity">
    <text evidence="1">Belongs to the LysR transcriptional regulatory family.</text>
</comment>
<dbReference type="Gene3D" id="1.10.10.10">
    <property type="entry name" value="Winged helix-like DNA-binding domain superfamily/Winged helix DNA-binding domain"/>
    <property type="match status" value="1"/>
</dbReference>
<dbReference type="InterPro" id="IPR036390">
    <property type="entry name" value="WH_DNA-bd_sf"/>
</dbReference>
<feature type="domain" description="HTH lysR-type" evidence="5">
    <location>
        <begin position="25"/>
        <end position="82"/>
    </location>
</feature>
<evidence type="ECO:0000259" key="5">
    <source>
        <dbReference type="PROSITE" id="PS50931"/>
    </source>
</evidence>
<dbReference type="Gene3D" id="3.40.190.290">
    <property type="match status" value="1"/>
</dbReference>
<dbReference type="GO" id="GO:0003677">
    <property type="term" value="F:DNA binding"/>
    <property type="evidence" value="ECO:0007669"/>
    <property type="project" value="UniProtKB-KW"/>
</dbReference>
<dbReference type="SUPFAM" id="SSF53850">
    <property type="entry name" value="Periplasmic binding protein-like II"/>
    <property type="match status" value="1"/>
</dbReference>
<evidence type="ECO:0000256" key="3">
    <source>
        <dbReference type="ARBA" id="ARBA00023125"/>
    </source>
</evidence>
<keyword evidence="3" id="KW-0238">DNA-binding</keyword>
<dbReference type="InterPro" id="IPR036388">
    <property type="entry name" value="WH-like_DNA-bd_sf"/>
</dbReference>
<dbReference type="RefSeq" id="WP_102769270.1">
    <property type="nucleotide sequence ID" value="NZ_POSP01000003.1"/>
</dbReference>
<dbReference type="PRINTS" id="PR00039">
    <property type="entry name" value="HTHLYSR"/>
</dbReference>
<dbReference type="PROSITE" id="PS50931">
    <property type="entry name" value="HTH_LYSR"/>
    <property type="match status" value="1"/>
</dbReference>
<dbReference type="Proteomes" id="UP000235916">
    <property type="component" value="Unassembled WGS sequence"/>
</dbReference>
<dbReference type="Pfam" id="PF03466">
    <property type="entry name" value="LysR_substrate"/>
    <property type="match status" value="1"/>
</dbReference>
<accession>A0A2N8L0Z5</accession>
<keyword evidence="7" id="KW-1185">Reference proteome</keyword>
<dbReference type="InterPro" id="IPR000847">
    <property type="entry name" value="LysR_HTH_N"/>
</dbReference>
<evidence type="ECO:0000313" key="6">
    <source>
        <dbReference type="EMBL" id="PND39352.1"/>
    </source>
</evidence>
<dbReference type="Pfam" id="PF00126">
    <property type="entry name" value="HTH_1"/>
    <property type="match status" value="1"/>
</dbReference>
<organism evidence="6 7">
    <name type="scientific">Kinneretia aquatilis</name>
    <dbReference type="NCBI Taxonomy" id="2070761"/>
    <lineage>
        <taxon>Bacteria</taxon>
        <taxon>Pseudomonadati</taxon>
        <taxon>Pseudomonadota</taxon>
        <taxon>Betaproteobacteria</taxon>
        <taxon>Burkholderiales</taxon>
        <taxon>Sphaerotilaceae</taxon>
        <taxon>Roseateles</taxon>
    </lineage>
</organism>
<keyword evidence="4" id="KW-0804">Transcription</keyword>
<evidence type="ECO:0000256" key="2">
    <source>
        <dbReference type="ARBA" id="ARBA00023015"/>
    </source>
</evidence>